<dbReference type="PANTHER" id="PTHR27003">
    <property type="entry name" value="OS07G0166700 PROTEIN"/>
    <property type="match status" value="1"/>
</dbReference>
<reference evidence="2" key="3">
    <citation type="submission" date="2020-06" db="EMBL/GenBank/DDBJ databases">
        <title>Helianthus annuus Genome sequencing and assembly Release 2.</title>
        <authorList>
            <person name="Gouzy J."/>
            <person name="Langlade N."/>
            <person name="Munos S."/>
        </authorList>
    </citation>
    <scope>NUCLEOTIDE SEQUENCE</scope>
    <source>
        <tissue evidence="2">Leaves</tissue>
    </source>
</reference>
<proteinExistence type="predicted"/>
<reference evidence="3" key="2">
    <citation type="submission" date="2017-02" db="EMBL/GenBank/DDBJ databases">
        <title>Sunflower complete genome.</title>
        <authorList>
            <person name="Langlade N."/>
            <person name="Munos S."/>
        </authorList>
    </citation>
    <scope>NUCLEOTIDE SEQUENCE [LARGE SCALE GENOMIC DNA]</scope>
    <source>
        <tissue evidence="3">Leaves</tissue>
    </source>
</reference>
<evidence type="ECO:0000313" key="4">
    <source>
        <dbReference type="Proteomes" id="UP000215914"/>
    </source>
</evidence>
<dbReference type="AlphaFoldDB" id="A0A251UXV9"/>
<dbReference type="GO" id="GO:0004672">
    <property type="term" value="F:protein kinase activity"/>
    <property type="evidence" value="ECO:0000318"/>
    <property type="project" value="GO_Central"/>
</dbReference>
<evidence type="ECO:0000313" key="3">
    <source>
        <dbReference type="EMBL" id="OTG27171.1"/>
    </source>
</evidence>
<dbReference type="InParanoid" id="A0A251UXV9"/>
<dbReference type="Proteomes" id="UP000215914">
    <property type="component" value="Chromosome 4"/>
</dbReference>
<dbReference type="SUPFAM" id="SSF56112">
    <property type="entry name" value="Protein kinase-like (PK-like)"/>
    <property type="match status" value="1"/>
</dbReference>
<accession>A0A251UXV9</accession>
<dbReference type="EMBL" id="CM007893">
    <property type="protein sequence ID" value="OTG27171.1"/>
    <property type="molecule type" value="Genomic_DNA"/>
</dbReference>
<dbReference type="STRING" id="4232.A0A251UXV9"/>
<dbReference type="Pfam" id="PF07714">
    <property type="entry name" value="PK_Tyr_Ser-Thr"/>
    <property type="match status" value="1"/>
</dbReference>
<dbReference type="InterPro" id="IPR008271">
    <property type="entry name" value="Ser/Thr_kinase_AS"/>
</dbReference>
<evidence type="ECO:0000259" key="1">
    <source>
        <dbReference type="PROSITE" id="PS50011"/>
    </source>
</evidence>
<dbReference type="PROSITE" id="PS50011">
    <property type="entry name" value="PROTEIN_KINASE_DOM"/>
    <property type="match status" value="1"/>
</dbReference>
<name>A0A251UXV9_HELAN</name>
<keyword evidence="2" id="KW-0808">Transferase</keyword>
<feature type="domain" description="Protein kinase" evidence="1">
    <location>
        <begin position="1"/>
        <end position="165"/>
    </location>
</feature>
<dbReference type="PANTHER" id="PTHR27003:SF342">
    <property type="entry name" value="TYROSINE-PROTEIN KINASE, CSF-1_PDGF RECEPTOR FAMILY-RELATED"/>
    <property type="match status" value="1"/>
</dbReference>
<protein>
    <submittedName>
        <fullName evidence="3">Putative mitogen-activated protein (MAP) kinase kinase kinase, MLK1/MLK2/MLK4</fullName>
    </submittedName>
</protein>
<keyword evidence="3" id="KW-0418">Kinase</keyword>
<dbReference type="InterPro" id="IPR045272">
    <property type="entry name" value="ANXUR1/2-like"/>
</dbReference>
<dbReference type="InterPro" id="IPR001245">
    <property type="entry name" value="Ser-Thr/Tyr_kinase_cat_dom"/>
</dbReference>
<organism evidence="3 4">
    <name type="scientific">Helianthus annuus</name>
    <name type="common">Common sunflower</name>
    <dbReference type="NCBI Taxonomy" id="4232"/>
    <lineage>
        <taxon>Eukaryota</taxon>
        <taxon>Viridiplantae</taxon>
        <taxon>Streptophyta</taxon>
        <taxon>Embryophyta</taxon>
        <taxon>Tracheophyta</taxon>
        <taxon>Spermatophyta</taxon>
        <taxon>Magnoliopsida</taxon>
        <taxon>eudicotyledons</taxon>
        <taxon>Gunneridae</taxon>
        <taxon>Pentapetalae</taxon>
        <taxon>asterids</taxon>
        <taxon>campanulids</taxon>
        <taxon>Asterales</taxon>
        <taxon>Asteraceae</taxon>
        <taxon>Asteroideae</taxon>
        <taxon>Heliantheae alliance</taxon>
        <taxon>Heliantheae</taxon>
        <taxon>Helianthus</taxon>
    </lineage>
</organism>
<dbReference type="GO" id="GO:0005886">
    <property type="term" value="C:plasma membrane"/>
    <property type="evidence" value="ECO:0000318"/>
    <property type="project" value="GO_Central"/>
</dbReference>
<sequence length="205" mass="22914">MVEETAEARVCGVIHRDVKSSNILLHESWAAKISDFGLSKIGPANQPSTYVNTLIKGTFGYLDPNYYATGKLTRKSDVYAFGVVLLEVLCRKRTTDRSLDEGLVTWVQDSIQEGKLKHIIDSDIRNEISPKCLKEFVRIANKCLHNSPKQRPTMAEVLFSLETVLGLQEKFNNSVQFTDSRIFGRMIGMLPFTSNGEYSGISSSS</sequence>
<evidence type="ECO:0000313" key="2">
    <source>
        <dbReference type="EMBL" id="KAF5808119.1"/>
    </source>
</evidence>
<dbReference type="InterPro" id="IPR011009">
    <property type="entry name" value="Kinase-like_dom_sf"/>
</dbReference>
<dbReference type="EMBL" id="MNCJ02000319">
    <property type="protein sequence ID" value="KAF5808119.1"/>
    <property type="molecule type" value="Genomic_DNA"/>
</dbReference>
<dbReference type="GO" id="GO:0005524">
    <property type="term" value="F:ATP binding"/>
    <property type="evidence" value="ECO:0007669"/>
    <property type="project" value="InterPro"/>
</dbReference>
<dbReference type="Gene3D" id="1.10.510.10">
    <property type="entry name" value="Transferase(Phosphotransferase) domain 1"/>
    <property type="match status" value="1"/>
</dbReference>
<keyword evidence="4" id="KW-1185">Reference proteome</keyword>
<dbReference type="GO" id="GO:0004714">
    <property type="term" value="F:transmembrane receptor protein tyrosine kinase activity"/>
    <property type="evidence" value="ECO:0007669"/>
    <property type="project" value="InterPro"/>
</dbReference>
<dbReference type="Gramene" id="mRNA:HanXRQr2_Chr04g0141801">
    <property type="protein sequence ID" value="mRNA:HanXRQr2_Chr04g0141801"/>
    <property type="gene ID" value="HanXRQr2_Chr04g0141801"/>
</dbReference>
<gene>
    <name evidence="3" type="ORF">HannXRQ_Chr04g0097121</name>
    <name evidence="2" type="ORF">HanXRQr2_Chr04g0141801</name>
</gene>
<reference evidence="2 4" key="1">
    <citation type="journal article" date="2017" name="Nature">
        <title>The sunflower genome provides insights into oil metabolism, flowering and Asterid evolution.</title>
        <authorList>
            <person name="Badouin H."/>
            <person name="Gouzy J."/>
            <person name="Grassa C.J."/>
            <person name="Murat F."/>
            <person name="Staton S.E."/>
            <person name="Cottret L."/>
            <person name="Lelandais-Briere C."/>
            <person name="Owens G.L."/>
            <person name="Carrere S."/>
            <person name="Mayjonade B."/>
            <person name="Legrand L."/>
            <person name="Gill N."/>
            <person name="Kane N.C."/>
            <person name="Bowers J.E."/>
            <person name="Hubner S."/>
            <person name="Bellec A."/>
            <person name="Berard A."/>
            <person name="Berges H."/>
            <person name="Blanchet N."/>
            <person name="Boniface M.C."/>
            <person name="Brunel D."/>
            <person name="Catrice O."/>
            <person name="Chaidir N."/>
            <person name="Claudel C."/>
            <person name="Donnadieu C."/>
            <person name="Faraut T."/>
            <person name="Fievet G."/>
            <person name="Helmstetter N."/>
            <person name="King M."/>
            <person name="Knapp S.J."/>
            <person name="Lai Z."/>
            <person name="Le Paslier M.C."/>
            <person name="Lippi Y."/>
            <person name="Lorenzon L."/>
            <person name="Mandel J.R."/>
            <person name="Marage G."/>
            <person name="Marchand G."/>
            <person name="Marquand E."/>
            <person name="Bret-Mestries E."/>
            <person name="Morien E."/>
            <person name="Nambeesan S."/>
            <person name="Nguyen T."/>
            <person name="Pegot-Espagnet P."/>
            <person name="Pouilly N."/>
            <person name="Raftis F."/>
            <person name="Sallet E."/>
            <person name="Schiex T."/>
            <person name="Thomas J."/>
            <person name="Vandecasteele C."/>
            <person name="Vares D."/>
            <person name="Vear F."/>
            <person name="Vautrin S."/>
            <person name="Crespi M."/>
            <person name="Mangin B."/>
            <person name="Burke J.M."/>
            <person name="Salse J."/>
            <person name="Munos S."/>
            <person name="Vincourt P."/>
            <person name="Rieseberg L.H."/>
            <person name="Langlade N.B."/>
        </authorList>
    </citation>
    <scope>NUCLEOTIDE SEQUENCE [LARGE SCALE GENOMIC DNA]</scope>
    <source>
        <strain evidence="4">cv. SF193</strain>
        <tissue evidence="2">Leaves</tissue>
    </source>
</reference>
<dbReference type="InterPro" id="IPR000719">
    <property type="entry name" value="Prot_kinase_dom"/>
</dbReference>
<dbReference type="PROSITE" id="PS00108">
    <property type="entry name" value="PROTEIN_KINASE_ST"/>
    <property type="match status" value="1"/>
</dbReference>